<reference evidence="1 2" key="1">
    <citation type="submission" date="2018-08" db="EMBL/GenBank/DDBJ databases">
        <title>A genome reference for cultivated species of the human gut microbiota.</title>
        <authorList>
            <person name="Zou Y."/>
            <person name="Xue W."/>
            <person name="Luo G."/>
        </authorList>
    </citation>
    <scope>NUCLEOTIDE SEQUENCE [LARGE SCALE GENOMIC DNA]</scope>
    <source>
        <strain evidence="1 2">AF12-8</strain>
    </source>
</reference>
<name>A0A413BCT1_9FIRM</name>
<proteinExistence type="predicted"/>
<dbReference type="Proteomes" id="UP000286581">
    <property type="component" value="Unassembled WGS sequence"/>
</dbReference>
<dbReference type="EMBL" id="QSAE01000067">
    <property type="protein sequence ID" value="RGW37298.1"/>
    <property type="molecule type" value="Genomic_DNA"/>
</dbReference>
<sequence length="85" mass="10161">MSRIDIKPRIVEDLEKYELYRDKKKTTYTVGSIKKDRFIMASEKNVDDIIGVYKLFDGEHTIDDIVKIYKDNHKEIDVLKFIQYS</sequence>
<accession>A0A413BCT1</accession>
<evidence type="ECO:0000313" key="1">
    <source>
        <dbReference type="EMBL" id="RGW37298.1"/>
    </source>
</evidence>
<evidence type="ECO:0000313" key="2">
    <source>
        <dbReference type="Proteomes" id="UP000286581"/>
    </source>
</evidence>
<comment type="caution">
    <text evidence="1">The sequence shown here is derived from an EMBL/GenBank/DDBJ whole genome shotgun (WGS) entry which is preliminary data.</text>
</comment>
<dbReference type="AlphaFoldDB" id="A0A413BCT1"/>
<protein>
    <submittedName>
        <fullName evidence="1">Uncharacterized protein</fullName>
    </submittedName>
</protein>
<gene>
    <name evidence="1" type="ORF">DWV78_14110</name>
</gene>
<organism evidence="1 2">
    <name type="scientific">Agathobacter rectalis</name>
    <dbReference type="NCBI Taxonomy" id="39491"/>
    <lineage>
        <taxon>Bacteria</taxon>
        <taxon>Bacillati</taxon>
        <taxon>Bacillota</taxon>
        <taxon>Clostridia</taxon>
        <taxon>Lachnospirales</taxon>
        <taxon>Lachnospiraceae</taxon>
        <taxon>Agathobacter</taxon>
    </lineage>
</organism>